<dbReference type="InterPro" id="IPR012890">
    <property type="entry name" value="GCFC2-like"/>
</dbReference>
<evidence type="ECO:0000313" key="5">
    <source>
        <dbReference type="Proteomes" id="UP001630127"/>
    </source>
</evidence>
<organism evidence="4 5">
    <name type="scientific">Cinchona calisaya</name>
    <dbReference type="NCBI Taxonomy" id="153742"/>
    <lineage>
        <taxon>Eukaryota</taxon>
        <taxon>Viridiplantae</taxon>
        <taxon>Streptophyta</taxon>
        <taxon>Embryophyta</taxon>
        <taxon>Tracheophyta</taxon>
        <taxon>Spermatophyta</taxon>
        <taxon>Magnoliopsida</taxon>
        <taxon>eudicotyledons</taxon>
        <taxon>Gunneridae</taxon>
        <taxon>Pentapetalae</taxon>
        <taxon>asterids</taxon>
        <taxon>lamiids</taxon>
        <taxon>Gentianales</taxon>
        <taxon>Rubiaceae</taxon>
        <taxon>Cinchonoideae</taxon>
        <taxon>Cinchoneae</taxon>
        <taxon>Cinchona</taxon>
    </lineage>
</organism>
<dbReference type="EMBL" id="JBJUIK010000015">
    <property type="protein sequence ID" value="KAL3501651.1"/>
    <property type="molecule type" value="Genomic_DNA"/>
</dbReference>
<evidence type="ECO:0000256" key="1">
    <source>
        <dbReference type="ARBA" id="ARBA00004123"/>
    </source>
</evidence>
<proteinExistence type="predicted"/>
<reference evidence="4 5" key="1">
    <citation type="submission" date="2024-11" db="EMBL/GenBank/DDBJ databases">
        <title>A near-complete genome assembly of Cinchona calisaya.</title>
        <authorList>
            <person name="Lian D.C."/>
            <person name="Zhao X.W."/>
            <person name="Wei L."/>
        </authorList>
    </citation>
    <scope>NUCLEOTIDE SEQUENCE [LARGE SCALE GENOMIC DNA]</scope>
    <source>
        <tissue evidence="4">Nenye</tissue>
    </source>
</reference>
<keyword evidence="2" id="KW-0539">Nucleus</keyword>
<sequence length="121" mass="13274">MKELEAAVNAAMSIFRKGGNSVAVIEAATRAAQAASAAARELKDLPVELDEFGRDVNMQKRMDLNRGAEARQHRKTKSDMKRLSSEEIDSSYQPVEGESSTDESDSESRSYQSNRAVGSDF</sequence>
<protein>
    <submittedName>
        <fullName evidence="4">Uncharacterized protein</fullName>
    </submittedName>
</protein>
<evidence type="ECO:0000313" key="4">
    <source>
        <dbReference type="EMBL" id="KAL3501651.1"/>
    </source>
</evidence>
<gene>
    <name evidence="4" type="ORF">ACH5RR_036100</name>
</gene>
<dbReference type="PANTHER" id="PTHR12214:SF0">
    <property type="entry name" value="LD29489P"/>
    <property type="match status" value="1"/>
</dbReference>
<evidence type="ECO:0000256" key="3">
    <source>
        <dbReference type="SAM" id="MobiDB-lite"/>
    </source>
</evidence>
<feature type="compositionally biased region" description="Basic and acidic residues" evidence="3">
    <location>
        <begin position="58"/>
        <end position="85"/>
    </location>
</feature>
<name>A0ABD2Y278_9GENT</name>
<evidence type="ECO:0000256" key="2">
    <source>
        <dbReference type="ARBA" id="ARBA00023242"/>
    </source>
</evidence>
<dbReference type="PANTHER" id="PTHR12214">
    <property type="entry name" value="GC-RICH SEQUENCE DNA-BINDING FACTOR"/>
    <property type="match status" value="1"/>
</dbReference>
<feature type="compositionally biased region" description="Polar residues" evidence="3">
    <location>
        <begin position="111"/>
        <end position="121"/>
    </location>
</feature>
<keyword evidence="5" id="KW-1185">Reference proteome</keyword>
<dbReference type="AlphaFoldDB" id="A0ABD2Y278"/>
<comment type="subcellular location">
    <subcellularLocation>
        <location evidence="1">Nucleus</location>
    </subcellularLocation>
</comment>
<accession>A0ABD2Y278</accession>
<comment type="caution">
    <text evidence="4">The sequence shown here is derived from an EMBL/GenBank/DDBJ whole genome shotgun (WGS) entry which is preliminary data.</text>
</comment>
<feature type="region of interest" description="Disordered" evidence="3">
    <location>
        <begin position="58"/>
        <end position="121"/>
    </location>
</feature>
<dbReference type="GO" id="GO:0005634">
    <property type="term" value="C:nucleus"/>
    <property type="evidence" value="ECO:0007669"/>
    <property type="project" value="UniProtKB-SubCell"/>
</dbReference>
<dbReference type="Proteomes" id="UP001630127">
    <property type="component" value="Unassembled WGS sequence"/>
</dbReference>